<dbReference type="Pfam" id="PF06325">
    <property type="entry name" value="PrmA"/>
    <property type="match status" value="1"/>
</dbReference>
<evidence type="ECO:0000256" key="1">
    <source>
        <dbReference type="ARBA" id="ARBA00009741"/>
    </source>
</evidence>
<dbReference type="EC" id="2.1.1.-" evidence="6"/>
<comment type="similarity">
    <text evidence="1 6">Belongs to the methyltransferase superfamily. PrmA family.</text>
</comment>
<dbReference type="InterPro" id="IPR004498">
    <property type="entry name" value="Ribosomal_PrmA_MeTrfase"/>
</dbReference>
<evidence type="ECO:0000256" key="6">
    <source>
        <dbReference type="HAMAP-Rule" id="MF_00735"/>
    </source>
</evidence>
<evidence type="ECO:0000256" key="3">
    <source>
        <dbReference type="ARBA" id="ARBA00022603"/>
    </source>
</evidence>
<proteinExistence type="inferred from homology"/>
<dbReference type="Gene3D" id="3.40.50.150">
    <property type="entry name" value="Vaccinia Virus protein VP39"/>
    <property type="match status" value="1"/>
</dbReference>
<dbReference type="PANTHER" id="PTHR43648:SF1">
    <property type="entry name" value="ELECTRON TRANSFER FLAVOPROTEIN BETA SUBUNIT LYSINE METHYLTRANSFERASE"/>
    <property type="match status" value="1"/>
</dbReference>
<dbReference type="GO" id="GO:0032259">
    <property type="term" value="P:methylation"/>
    <property type="evidence" value="ECO:0007669"/>
    <property type="project" value="UniProtKB-KW"/>
</dbReference>
<keyword evidence="7" id="KW-0687">Ribonucleoprotein</keyword>
<dbReference type="HAMAP" id="MF_00735">
    <property type="entry name" value="Methyltr_PrmA"/>
    <property type="match status" value="1"/>
</dbReference>
<feature type="binding site" evidence="6">
    <location>
        <position position="185"/>
    </location>
    <ligand>
        <name>S-adenosyl-L-methionine</name>
        <dbReference type="ChEBI" id="CHEBI:59789"/>
    </ligand>
</feature>
<dbReference type="AlphaFoldDB" id="A0A1I3XXC4"/>
<evidence type="ECO:0000313" key="8">
    <source>
        <dbReference type="Proteomes" id="UP000198755"/>
    </source>
</evidence>
<keyword evidence="7" id="KW-0689">Ribosomal protein</keyword>
<dbReference type="GO" id="GO:0005737">
    <property type="term" value="C:cytoplasm"/>
    <property type="evidence" value="ECO:0007669"/>
    <property type="project" value="UniProtKB-SubCell"/>
</dbReference>
<protein>
    <recommendedName>
        <fullName evidence="6">Ribosomal protein L11 methyltransferase</fullName>
        <shortName evidence="6">L11 Mtase</shortName>
        <ecNumber evidence="6">2.1.1.-</ecNumber>
    </recommendedName>
</protein>
<sequence length="318" mass="33458">MNCRLRALMLTAAMLEGLPPNNAAHVMRLVCDEATARNIADIVVETFDPADTAAAAFEEAPSSRDWKTGPWVVEVYFGPAPDEANVRALIAAVAGADAAAAASFGRIHQRDWVASSLEGLQPVRAGRFVVHGSHARGLARVNEIAIEIDAALAFGTGHHGTTRGCLLMLDRVARRRRPNAILDIGTGSGVLAIAAARLFRRRIHAGDIDPISVAAAAVNAKLNGVAGFVRPVQSRGADHNELRGGAPYDLVFANILARPLRGLAPAVSRLSKPGADIVLSGLIGPDVAGVVAAYGVQGVVLRERIDLEGWATLLMCRC</sequence>
<keyword evidence="3 6" id="KW-0489">Methyltransferase</keyword>
<keyword evidence="4 6" id="KW-0808">Transferase</keyword>
<evidence type="ECO:0000256" key="5">
    <source>
        <dbReference type="ARBA" id="ARBA00022691"/>
    </source>
</evidence>
<comment type="subcellular location">
    <subcellularLocation>
        <location evidence="6">Cytoplasm</location>
    </subcellularLocation>
</comment>
<dbReference type="EMBL" id="FOSN01000004">
    <property type="protein sequence ID" value="SFK23656.1"/>
    <property type="molecule type" value="Genomic_DNA"/>
</dbReference>
<evidence type="ECO:0000256" key="4">
    <source>
        <dbReference type="ARBA" id="ARBA00022679"/>
    </source>
</evidence>
<comment type="function">
    <text evidence="6">Methylates ribosomal protein L11.</text>
</comment>
<name>A0A1I3XXC4_9HYPH</name>
<dbReference type="PANTHER" id="PTHR43648">
    <property type="entry name" value="ELECTRON TRANSFER FLAVOPROTEIN BETA SUBUNIT LYSINE METHYLTRANSFERASE"/>
    <property type="match status" value="1"/>
</dbReference>
<dbReference type="InterPro" id="IPR050078">
    <property type="entry name" value="Ribosomal_L11_MeTrfase_PrmA"/>
</dbReference>
<dbReference type="Proteomes" id="UP000198755">
    <property type="component" value="Unassembled WGS sequence"/>
</dbReference>
<evidence type="ECO:0000256" key="2">
    <source>
        <dbReference type="ARBA" id="ARBA00022490"/>
    </source>
</evidence>
<keyword evidence="5 6" id="KW-0949">S-adenosyl-L-methionine</keyword>
<dbReference type="SUPFAM" id="SSF53335">
    <property type="entry name" value="S-adenosyl-L-methionine-dependent methyltransferases"/>
    <property type="match status" value="1"/>
</dbReference>
<keyword evidence="8" id="KW-1185">Reference proteome</keyword>
<dbReference type="GO" id="GO:0005840">
    <property type="term" value="C:ribosome"/>
    <property type="evidence" value="ECO:0007669"/>
    <property type="project" value="UniProtKB-KW"/>
</dbReference>
<feature type="binding site" evidence="6">
    <location>
        <position position="207"/>
    </location>
    <ligand>
        <name>S-adenosyl-L-methionine</name>
        <dbReference type="ChEBI" id="CHEBI:59789"/>
    </ligand>
</feature>
<reference evidence="7 8" key="1">
    <citation type="submission" date="2016-10" db="EMBL/GenBank/DDBJ databases">
        <authorList>
            <person name="de Groot N.N."/>
        </authorList>
    </citation>
    <scope>NUCLEOTIDE SEQUENCE [LARGE SCALE GENOMIC DNA]</scope>
    <source>
        <strain evidence="7 8">NE2</strain>
    </source>
</reference>
<dbReference type="InterPro" id="IPR029063">
    <property type="entry name" value="SAM-dependent_MTases_sf"/>
</dbReference>
<evidence type="ECO:0000313" key="7">
    <source>
        <dbReference type="EMBL" id="SFK23656.1"/>
    </source>
</evidence>
<feature type="binding site" evidence="6">
    <location>
        <position position="254"/>
    </location>
    <ligand>
        <name>S-adenosyl-L-methionine</name>
        <dbReference type="ChEBI" id="CHEBI:59789"/>
    </ligand>
</feature>
<keyword evidence="2 6" id="KW-0963">Cytoplasm</keyword>
<dbReference type="CDD" id="cd02440">
    <property type="entry name" value="AdoMet_MTases"/>
    <property type="match status" value="1"/>
</dbReference>
<organism evidence="7 8">
    <name type="scientific">Methylocapsa palsarum</name>
    <dbReference type="NCBI Taxonomy" id="1612308"/>
    <lineage>
        <taxon>Bacteria</taxon>
        <taxon>Pseudomonadati</taxon>
        <taxon>Pseudomonadota</taxon>
        <taxon>Alphaproteobacteria</taxon>
        <taxon>Hyphomicrobiales</taxon>
        <taxon>Beijerinckiaceae</taxon>
        <taxon>Methylocapsa</taxon>
    </lineage>
</organism>
<accession>A0A1I3XXC4</accession>
<feature type="binding site" evidence="6">
    <location>
        <position position="162"/>
    </location>
    <ligand>
        <name>S-adenosyl-L-methionine</name>
        <dbReference type="ChEBI" id="CHEBI:59789"/>
    </ligand>
</feature>
<comment type="catalytic activity">
    <reaction evidence="6">
        <text>L-lysyl-[protein] + 3 S-adenosyl-L-methionine = N(6),N(6),N(6)-trimethyl-L-lysyl-[protein] + 3 S-adenosyl-L-homocysteine + 3 H(+)</text>
        <dbReference type="Rhea" id="RHEA:54192"/>
        <dbReference type="Rhea" id="RHEA-COMP:9752"/>
        <dbReference type="Rhea" id="RHEA-COMP:13826"/>
        <dbReference type="ChEBI" id="CHEBI:15378"/>
        <dbReference type="ChEBI" id="CHEBI:29969"/>
        <dbReference type="ChEBI" id="CHEBI:57856"/>
        <dbReference type="ChEBI" id="CHEBI:59789"/>
        <dbReference type="ChEBI" id="CHEBI:61961"/>
    </reaction>
</comment>
<dbReference type="GO" id="GO:0008276">
    <property type="term" value="F:protein methyltransferase activity"/>
    <property type="evidence" value="ECO:0007669"/>
    <property type="project" value="UniProtKB-UniRule"/>
</dbReference>
<gene>
    <name evidence="6" type="primary">prmA</name>
    <name evidence="7" type="ORF">SAMN05444581_104121</name>
</gene>
<dbReference type="STRING" id="1612308.SAMN05444581_104121"/>